<dbReference type="AlphaFoldDB" id="A0A562IV30"/>
<name>A0A562IV30_9ACTN</name>
<evidence type="ECO:0000313" key="1">
    <source>
        <dbReference type="EMBL" id="TWH74867.1"/>
    </source>
</evidence>
<accession>A0A562IV30</accession>
<dbReference type="EMBL" id="VLKF01000001">
    <property type="protein sequence ID" value="TWH74867.1"/>
    <property type="molecule type" value="Genomic_DNA"/>
</dbReference>
<keyword evidence="2" id="KW-1185">Reference proteome</keyword>
<dbReference type="Proteomes" id="UP000321490">
    <property type="component" value="Unassembled WGS sequence"/>
</dbReference>
<comment type="caution">
    <text evidence="1">The sequence shown here is derived from an EMBL/GenBank/DDBJ whole genome shotgun (WGS) entry which is preliminary data.</text>
</comment>
<dbReference type="RefSeq" id="WP_153362163.1">
    <property type="nucleotide sequence ID" value="NZ_JABGDC010000284.1"/>
</dbReference>
<evidence type="ECO:0000313" key="2">
    <source>
        <dbReference type="Proteomes" id="UP000321490"/>
    </source>
</evidence>
<reference evidence="1 2" key="1">
    <citation type="submission" date="2019-07" db="EMBL/GenBank/DDBJ databases">
        <title>R&amp;d 2014.</title>
        <authorList>
            <person name="Klenk H.-P."/>
        </authorList>
    </citation>
    <scope>NUCLEOTIDE SEQUENCE [LARGE SCALE GENOMIC DNA]</scope>
    <source>
        <strain evidence="1 2">DSM 45764</strain>
    </source>
</reference>
<sequence>MSILSGEDATEVLRRLHERTEQGQLQWDIWREAVEYQASTENFHYYLKSRDEDDSPPYRLELWKRRTKPTGESDNVKVAEISTTDGAAYNSQLSRLYAAVKLSSIGIRDLKNDVLKDLE</sequence>
<gene>
    <name evidence="1" type="ORF">JD78_03413</name>
</gene>
<protein>
    <submittedName>
        <fullName evidence="1">Uncharacterized protein</fullName>
    </submittedName>
</protein>
<proteinExistence type="predicted"/>
<organism evidence="1 2">
    <name type="scientific">Modestobacter roseus</name>
    <dbReference type="NCBI Taxonomy" id="1181884"/>
    <lineage>
        <taxon>Bacteria</taxon>
        <taxon>Bacillati</taxon>
        <taxon>Actinomycetota</taxon>
        <taxon>Actinomycetes</taxon>
        <taxon>Geodermatophilales</taxon>
        <taxon>Geodermatophilaceae</taxon>
        <taxon>Modestobacter</taxon>
    </lineage>
</organism>